<organism evidence="1 2">
    <name type="scientific">Flavobacterium collinsii</name>
    <dbReference type="NCBI Taxonomy" id="1114861"/>
    <lineage>
        <taxon>Bacteria</taxon>
        <taxon>Pseudomonadati</taxon>
        <taxon>Bacteroidota</taxon>
        <taxon>Flavobacteriia</taxon>
        <taxon>Flavobacteriales</taxon>
        <taxon>Flavobacteriaceae</taxon>
        <taxon>Flavobacterium</taxon>
    </lineage>
</organism>
<accession>A0A9W4X320</accession>
<reference evidence="1" key="1">
    <citation type="submission" date="2022-09" db="EMBL/GenBank/DDBJ databases">
        <authorList>
            <person name="Duchaud E."/>
        </authorList>
    </citation>
    <scope>NUCLEOTIDE SEQUENCE</scope>
    <source>
        <strain evidence="1">TRV642</strain>
    </source>
</reference>
<evidence type="ECO:0000313" key="1">
    <source>
        <dbReference type="EMBL" id="CAI2766858.1"/>
    </source>
</evidence>
<dbReference type="Proteomes" id="UP001152749">
    <property type="component" value="Chromosome"/>
</dbReference>
<name>A0A9W4X320_9FLAO</name>
<proteinExistence type="predicted"/>
<gene>
    <name evidence="1" type="ORF">TRV642_1925</name>
</gene>
<evidence type="ECO:0000313" key="2">
    <source>
        <dbReference type="Proteomes" id="UP001152749"/>
    </source>
</evidence>
<sequence>MESMVYLRENHGNTSLSMLVSGLFHLLLWVESSVHLPKKQHTNPFEIKTQTGFLNNNLKQLSSYKYYLILKKLAHSFDYNLFFRNIQQHITTALRMEFSGCR</sequence>
<dbReference type="KEGG" id="fcs:TRV642_1925"/>
<protein>
    <submittedName>
        <fullName evidence="1">Uncharacterized protein</fullName>
    </submittedName>
</protein>
<dbReference type="AlphaFoldDB" id="A0A9W4X320"/>
<dbReference type="EMBL" id="OX336425">
    <property type="protein sequence ID" value="CAI2766858.1"/>
    <property type="molecule type" value="Genomic_DNA"/>
</dbReference>